<reference evidence="3" key="1">
    <citation type="submission" date="2023-03" db="EMBL/GenBank/DDBJ databases">
        <title>Massive genome expansion in bonnet fungi (Mycena s.s.) driven by repeated elements and novel gene families across ecological guilds.</title>
        <authorList>
            <consortium name="Lawrence Berkeley National Laboratory"/>
            <person name="Harder C.B."/>
            <person name="Miyauchi S."/>
            <person name="Viragh M."/>
            <person name="Kuo A."/>
            <person name="Thoen E."/>
            <person name="Andreopoulos B."/>
            <person name="Lu D."/>
            <person name="Skrede I."/>
            <person name="Drula E."/>
            <person name="Henrissat B."/>
            <person name="Morin E."/>
            <person name="Kohler A."/>
            <person name="Barry K."/>
            <person name="LaButti K."/>
            <person name="Morin E."/>
            <person name="Salamov A."/>
            <person name="Lipzen A."/>
            <person name="Mereny Z."/>
            <person name="Hegedus B."/>
            <person name="Baldrian P."/>
            <person name="Stursova M."/>
            <person name="Weitz H."/>
            <person name="Taylor A."/>
            <person name="Grigoriev I.V."/>
            <person name="Nagy L.G."/>
            <person name="Martin F."/>
            <person name="Kauserud H."/>
        </authorList>
    </citation>
    <scope>NUCLEOTIDE SEQUENCE</scope>
    <source>
        <strain evidence="3">9144</strain>
    </source>
</reference>
<protein>
    <recommendedName>
        <fullName evidence="2">DUF6699 domain-containing protein</fullName>
    </recommendedName>
</protein>
<evidence type="ECO:0000256" key="1">
    <source>
        <dbReference type="SAM" id="MobiDB-lite"/>
    </source>
</evidence>
<proteinExistence type="predicted"/>
<dbReference type="EMBL" id="JARJCW010000025">
    <property type="protein sequence ID" value="KAJ7211680.1"/>
    <property type="molecule type" value="Genomic_DNA"/>
</dbReference>
<sequence length="649" mass="71750">MGRKPKGVPPGRTSDFTGEKLEWLMGFEDEFYARNHSDLYDDVTKQFLKRYGYDLQFNENVPGSIDDWEPVNRKAGLMDEELAAENDFQEKVYQDLCKKLGNWFRHRFTGKRLHSGALKTILSVDNLDRVVGGRPYDIIVGVSKFGFLFFLASLAPNFHFDLAASAFRPLRRVNATQSTLVAPVELAVTTLQYLHATPAVHIFHFVEPIFIVTSFSSLDTDPGTKVFDVDSGASHARHSCSSDASHYRHGARRGAVAASSPFTRRGPHGGRSQVQHVDSDPAVHKVHGRRVGATEGPALRPYTATPRSACRALRCAPRAVSLGDILITLHRLHEHVSVISHADWHALGANDERRWVRTTSGASPREAELALHSQGVKRVDLLQGKTLLKGLVCTKTILKTMQSMTGKNVYPRRKSNMAFYSNKYYATKMKADFDMIWHNVKDTLPVSACIGMCQDHVKSCWDKESEDFKASVKKEAEADYQAALKEFRERLVLPEKTAEEYHSTLKNFDEVGIPLADALAERLGIHIAILAVGPVGEQGGEVRVRSVFSDTSTGKTSKMWPEFDRSGFTAAEASLSRYGRALFSKQSCRERVWPTLDISVPDFDGLFTVEPAGAPTSATTPSGATQSTSNVATSTSNVAATARQCSPKG</sequence>
<feature type="compositionally biased region" description="Low complexity" evidence="1">
    <location>
        <begin position="611"/>
        <end position="642"/>
    </location>
</feature>
<evidence type="ECO:0000259" key="2">
    <source>
        <dbReference type="Pfam" id="PF20415"/>
    </source>
</evidence>
<dbReference type="Pfam" id="PF20415">
    <property type="entry name" value="DUF6699"/>
    <property type="match status" value="1"/>
</dbReference>
<evidence type="ECO:0000313" key="3">
    <source>
        <dbReference type="EMBL" id="KAJ7211680.1"/>
    </source>
</evidence>
<accession>A0AAD6VGX9</accession>
<comment type="caution">
    <text evidence="3">The sequence shown here is derived from an EMBL/GenBank/DDBJ whole genome shotgun (WGS) entry which is preliminary data.</text>
</comment>
<feature type="region of interest" description="Disordered" evidence="1">
    <location>
        <begin position="611"/>
        <end position="649"/>
    </location>
</feature>
<dbReference type="InterPro" id="IPR046522">
    <property type="entry name" value="DUF6699"/>
</dbReference>
<gene>
    <name evidence="3" type="ORF">GGX14DRAFT_564910</name>
</gene>
<name>A0AAD6VGX9_9AGAR</name>
<organism evidence="3 4">
    <name type="scientific">Mycena pura</name>
    <dbReference type="NCBI Taxonomy" id="153505"/>
    <lineage>
        <taxon>Eukaryota</taxon>
        <taxon>Fungi</taxon>
        <taxon>Dikarya</taxon>
        <taxon>Basidiomycota</taxon>
        <taxon>Agaricomycotina</taxon>
        <taxon>Agaricomycetes</taxon>
        <taxon>Agaricomycetidae</taxon>
        <taxon>Agaricales</taxon>
        <taxon>Marasmiineae</taxon>
        <taxon>Mycenaceae</taxon>
        <taxon>Mycena</taxon>
    </lineage>
</organism>
<dbReference type="AlphaFoldDB" id="A0AAD6VGX9"/>
<dbReference type="Proteomes" id="UP001219525">
    <property type="component" value="Unassembled WGS sequence"/>
</dbReference>
<evidence type="ECO:0000313" key="4">
    <source>
        <dbReference type="Proteomes" id="UP001219525"/>
    </source>
</evidence>
<keyword evidence="4" id="KW-1185">Reference proteome</keyword>
<feature type="domain" description="DUF6699" evidence="2">
    <location>
        <begin position="317"/>
        <end position="394"/>
    </location>
</feature>
<feature type="region of interest" description="Disordered" evidence="1">
    <location>
        <begin position="257"/>
        <end position="278"/>
    </location>
</feature>